<dbReference type="STRING" id="361077.A0A152AA35"/>
<evidence type="ECO:0000256" key="10">
    <source>
        <dbReference type="ARBA" id="ARBA00022833"/>
    </source>
</evidence>
<dbReference type="NCBIfam" id="TIGR03178">
    <property type="entry name" value="allantoinase"/>
    <property type="match status" value="1"/>
</dbReference>
<dbReference type="InterPro" id="IPR006680">
    <property type="entry name" value="Amidohydro-rel"/>
</dbReference>
<dbReference type="OrthoDB" id="16559at2759"/>
<gene>
    <name evidence="13" type="ORF">DLAC_00572</name>
</gene>
<evidence type="ECO:0000259" key="12">
    <source>
        <dbReference type="Pfam" id="PF09349"/>
    </source>
</evidence>
<evidence type="ECO:0000256" key="4">
    <source>
        <dbReference type="ARBA" id="ARBA00010368"/>
    </source>
</evidence>
<comment type="subunit">
    <text evidence="5">Homotetramer.</text>
</comment>
<dbReference type="SUPFAM" id="SSF158694">
    <property type="entry name" value="UraD-Like"/>
    <property type="match status" value="1"/>
</dbReference>
<evidence type="ECO:0000256" key="9">
    <source>
        <dbReference type="ARBA" id="ARBA00022801"/>
    </source>
</evidence>
<dbReference type="Pfam" id="PF09349">
    <property type="entry name" value="OHCU_decarbox"/>
    <property type="match status" value="1"/>
</dbReference>
<dbReference type="Pfam" id="PF01979">
    <property type="entry name" value="Amidohydro_1"/>
    <property type="match status" value="1"/>
</dbReference>
<evidence type="ECO:0000256" key="5">
    <source>
        <dbReference type="ARBA" id="ARBA00011881"/>
    </source>
</evidence>
<dbReference type="SUPFAM" id="SSF51338">
    <property type="entry name" value="Composite domain of metallo-dependent hydrolases"/>
    <property type="match status" value="1"/>
</dbReference>
<dbReference type="InterPro" id="IPR018020">
    <property type="entry name" value="OHCU_decarboxylase"/>
</dbReference>
<comment type="cofactor">
    <cofactor evidence="2">
        <name>Zn(2+)</name>
        <dbReference type="ChEBI" id="CHEBI:29105"/>
    </cofactor>
</comment>
<dbReference type="UniPathway" id="UPA00395">
    <property type="reaction ID" value="UER00653"/>
</dbReference>
<evidence type="ECO:0000256" key="3">
    <source>
        <dbReference type="ARBA" id="ARBA00004968"/>
    </source>
</evidence>
<protein>
    <recommendedName>
        <fullName evidence="6">allantoinase</fullName>
        <ecNumber evidence="6">3.5.2.5</ecNumber>
    </recommendedName>
</protein>
<dbReference type="GO" id="GO:0005737">
    <property type="term" value="C:cytoplasm"/>
    <property type="evidence" value="ECO:0007669"/>
    <property type="project" value="TreeGrafter"/>
</dbReference>
<dbReference type="OMA" id="HICHVSH"/>
<proteinExistence type="inferred from homology"/>
<dbReference type="InterPro" id="IPR036778">
    <property type="entry name" value="OHCU_decarboxylase_sf"/>
</dbReference>
<name>A0A152AA35_TIELA</name>
<dbReference type="InParanoid" id="A0A152AA35"/>
<comment type="similarity">
    <text evidence="4">Belongs to the metallo-dependent hydrolases superfamily. Allantoinase family.</text>
</comment>
<dbReference type="SUPFAM" id="SSF51556">
    <property type="entry name" value="Metallo-dependent hydrolases"/>
    <property type="match status" value="1"/>
</dbReference>
<organism evidence="13 14">
    <name type="scientific">Tieghemostelium lacteum</name>
    <name type="common">Slime mold</name>
    <name type="synonym">Dictyostelium lacteum</name>
    <dbReference type="NCBI Taxonomy" id="361077"/>
    <lineage>
        <taxon>Eukaryota</taxon>
        <taxon>Amoebozoa</taxon>
        <taxon>Evosea</taxon>
        <taxon>Eumycetozoa</taxon>
        <taxon>Dictyostelia</taxon>
        <taxon>Dictyosteliales</taxon>
        <taxon>Raperosteliaceae</taxon>
        <taxon>Tieghemostelium</taxon>
    </lineage>
</organism>
<comment type="caution">
    <text evidence="13">The sequence shown here is derived from an EMBL/GenBank/DDBJ whole genome shotgun (WGS) entry which is preliminary data.</text>
</comment>
<dbReference type="InterPro" id="IPR017593">
    <property type="entry name" value="Allantoinase"/>
</dbReference>
<evidence type="ECO:0000256" key="7">
    <source>
        <dbReference type="ARBA" id="ARBA00022631"/>
    </source>
</evidence>
<dbReference type="GO" id="GO:0000256">
    <property type="term" value="P:allantoin catabolic process"/>
    <property type="evidence" value="ECO:0007669"/>
    <property type="project" value="UniProtKB-UniPathway"/>
</dbReference>
<evidence type="ECO:0000256" key="6">
    <source>
        <dbReference type="ARBA" id="ARBA00012863"/>
    </source>
</evidence>
<feature type="domain" description="Amidohydrolase-related" evidence="11">
    <location>
        <begin position="60"/>
        <end position="446"/>
    </location>
</feature>
<dbReference type="FunCoup" id="A0A152AA35">
    <property type="interactions" value="2"/>
</dbReference>
<dbReference type="FunFam" id="3.20.20.140:FF:000122">
    <property type="entry name" value="Probable allantoinase 2"/>
    <property type="match status" value="1"/>
</dbReference>
<accession>A0A152AA35</accession>
<evidence type="ECO:0000256" key="8">
    <source>
        <dbReference type="ARBA" id="ARBA00022723"/>
    </source>
</evidence>
<evidence type="ECO:0000259" key="11">
    <source>
        <dbReference type="Pfam" id="PF01979"/>
    </source>
</evidence>
<keyword evidence="10" id="KW-0862">Zinc</keyword>
<keyword evidence="14" id="KW-1185">Reference proteome</keyword>
<keyword evidence="9" id="KW-0378">Hydrolase</keyword>
<dbReference type="GO" id="GO:0008270">
    <property type="term" value="F:zinc ion binding"/>
    <property type="evidence" value="ECO:0007669"/>
    <property type="project" value="InterPro"/>
</dbReference>
<evidence type="ECO:0000313" key="14">
    <source>
        <dbReference type="Proteomes" id="UP000076078"/>
    </source>
</evidence>
<evidence type="ECO:0000313" key="13">
    <source>
        <dbReference type="EMBL" id="KYR03080.1"/>
    </source>
</evidence>
<dbReference type="PANTHER" id="PTHR43668:SF2">
    <property type="entry name" value="ALLANTOINASE"/>
    <property type="match status" value="1"/>
</dbReference>
<dbReference type="Gene3D" id="2.30.40.10">
    <property type="entry name" value="Urease, subunit C, domain 1"/>
    <property type="match status" value="1"/>
</dbReference>
<dbReference type="Gene3D" id="1.10.3330.10">
    <property type="entry name" value="Oxo-4-hydroxy-4-carboxy-5-ureidoimidazoline decarboxylase"/>
    <property type="match status" value="1"/>
</dbReference>
<dbReference type="GO" id="GO:0006145">
    <property type="term" value="P:purine nucleobase catabolic process"/>
    <property type="evidence" value="ECO:0007669"/>
    <property type="project" value="TreeGrafter"/>
</dbReference>
<dbReference type="Gene3D" id="3.20.20.140">
    <property type="entry name" value="Metal-dependent hydrolases"/>
    <property type="match status" value="1"/>
</dbReference>
<dbReference type="AlphaFoldDB" id="A0A152AA35"/>
<comment type="catalytic activity">
    <reaction evidence="1">
        <text>(S)-allantoin + H2O = allantoate + H(+)</text>
        <dbReference type="Rhea" id="RHEA:17029"/>
        <dbReference type="ChEBI" id="CHEBI:15377"/>
        <dbReference type="ChEBI" id="CHEBI:15378"/>
        <dbReference type="ChEBI" id="CHEBI:15678"/>
        <dbReference type="ChEBI" id="CHEBI:17536"/>
        <dbReference type="EC" id="3.5.2.5"/>
    </reaction>
</comment>
<dbReference type="EC" id="3.5.2.5" evidence="6"/>
<dbReference type="GO" id="GO:0004038">
    <property type="term" value="F:allantoinase activity"/>
    <property type="evidence" value="ECO:0007669"/>
    <property type="project" value="UniProtKB-EC"/>
</dbReference>
<keyword evidence="7" id="KW-0659">Purine metabolism</keyword>
<dbReference type="EMBL" id="LODT01000001">
    <property type="protein sequence ID" value="KYR03080.1"/>
    <property type="molecule type" value="Genomic_DNA"/>
</dbReference>
<evidence type="ECO:0000256" key="2">
    <source>
        <dbReference type="ARBA" id="ARBA00001947"/>
    </source>
</evidence>
<dbReference type="GO" id="GO:0050897">
    <property type="term" value="F:cobalt ion binding"/>
    <property type="evidence" value="ECO:0007669"/>
    <property type="project" value="InterPro"/>
</dbReference>
<dbReference type="InterPro" id="IPR050138">
    <property type="entry name" value="DHOase/Allantoinase_Hydrolase"/>
</dbReference>
<comment type="pathway">
    <text evidence="3">Nitrogen metabolism; (S)-allantoin degradation; allantoate from (S)-allantoin: step 1/1.</text>
</comment>
<feature type="domain" description="Oxo-4-hydroxy-4-carboxy-5-ureidoimidazoline decarboxylase" evidence="12">
    <location>
        <begin position="490"/>
        <end position="648"/>
    </location>
</feature>
<dbReference type="InterPro" id="IPR011059">
    <property type="entry name" value="Metal-dep_hydrolase_composite"/>
</dbReference>
<reference evidence="13 14" key="1">
    <citation type="submission" date="2015-12" db="EMBL/GenBank/DDBJ databases">
        <title>Dictyostelia acquired genes for synthesis and detection of signals that induce cell-type specialization by lateral gene transfer from prokaryotes.</title>
        <authorList>
            <person name="Gloeckner G."/>
            <person name="Schaap P."/>
        </authorList>
    </citation>
    <scope>NUCLEOTIDE SEQUENCE [LARGE SCALE GENOMIC DNA]</scope>
    <source>
        <strain evidence="13 14">TK</strain>
    </source>
</reference>
<dbReference type="PANTHER" id="PTHR43668">
    <property type="entry name" value="ALLANTOINASE"/>
    <property type="match status" value="1"/>
</dbReference>
<sequence>MDIDIGVIRGRNIVIEGEVRSATVFIRDGVIFEIKPYHTKLLKEWNILFNDEGMEEEIVIMGGLVDCHVHVNEPGRTEWEGWVSATNAAAAGGVTTICDMPLNSIPVTTTYQNLLDKIDSMKGKCRVDVGLLGGIVPGNAGEIKKMVTEGGVVGFKSFLVHSGIDDFQAVRRDDIQKAMDVMKELQQQHKDVVMMFHAEVPEPIDEMESVVKDMDPRVYNTFLTSRPRKAENLAIDLVIDMAKQNQVKSHIVHLSSSDAIKALEHAITVDKVPITAETTFHYLFFVSEEVPDGNTLYKCCPPVRENENKELLWQALQNKTIAMVVSDHSPCTPNLKLLDQGDFMKAWGGISSLQLGLSIVWTEAKKRGIPFSIMSQIMCDEPAKLVNINDRKGSIKVGRDADFVIWAPNQSFTVDQSTMLVKNQYSPYHSSKLYGKVQLTILRGQVIFRHDQTVEEYKNTPTIGQRVVPTRVHSSPHYPNPFLPSIDLLNSLEQDDFFASIHLLFELAPVLAEKVYQARPFSSYEALVQKAEEIINNLEEAMKLPVINAHPRIGLNPNETLSSLSYQEQGNHNENQLDPEIVKVYKELAELNEQYEKKFGFKFVVFVNGRSKAEIVPVLKQRLLNTDPIAELNLGLSEMIEIAYSRLKKLLP</sequence>
<dbReference type="Proteomes" id="UP000076078">
    <property type="component" value="Unassembled WGS sequence"/>
</dbReference>
<dbReference type="InterPro" id="IPR032466">
    <property type="entry name" value="Metal_Hydrolase"/>
</dbReference>
<evidence type="ECO:0000256" key="1">
    <source>
        <dbReference type="ARBA" id="ARBA00001756"/>
    </source>
</evidence>
<keyword evidence="8" id="KW-0479">Metal-binding</keyword>